<dbReference type="PANTHER" id="PTHR45901:SF3">
    <property type="entry name" value="LIPOXYGENASE HOMOLOGY DOMAIN-CONTAINING PROTEIN 1"/>
    <property type="match status" value="1"/>
</dbReference>
<evidence type="ECO:0000259" key="2">
    <source>
        <dbReference type="PROSITE" id="PS50095"/>
    </source>
</evidence>
<gene>
    <name evidence="3" type="ORF">MAR_007679</name>
</gene>
<dbReference type="InterPro" id="IPR036392">
    <property type="entry name" value="PLAT/LH2_dom_sf"/>
</dbReference>
<sequence>VFLSMKGTKDRIKRQRLTKKAGSVKYSKSVAFKFSKGSSHMFKIHGPELGDLKSIVLEVNYEIVVVTGDKMNAGTDSNIYVTIFGKTGATKKTHLKKMHKNRKPFQQGDSDVFKIHDACVGPMTKLKIEHDNTGIFPGWYLERVVVTDLLHPKWKYYFPCGQWLARDEGDGAIGRTLLGSRDPFAVRRAIGNRIDTKYKITVYTGDKRGAGTDANVYIILQDQFVIETPCLGRLDRIRIGHDNGGFGPGWFLDK</sequence>
<dbReference type="Gene3D" id="2.40.180.10">
    <property type="entry name" value="Catalase core domain"/>
    <property type="match status" value="2"/>
</dbReference>
<evidence type="ECO:0000313" key="4">
    <source>
        <dbReference type="Proteomes" id="UP001164746"/>
    </source>
</evidence>
<dbReference type="PANTHER" id="PTHR45901">
    <property type="entry name" value="PROTEIN CBG12474"/>
    <property type="match status" value="1"/>
</dbReference>
<dbReference type="CDD" id="cd01756">
    <property type="entry name" value="PLAT_repeat"/>
    <property type="match status" value="1"/>
</dbReference>
<dbReference type="SUPFAM" id="SSF49723">
    <property type="entry name" value="Lipase/lipooxygenase domain (PLAT/LH2 domain)"/>
    <property type="match status" value="2"/>
</dbReference>
<proteinExistence type="predicted"/>
<feature type="domain" description="PLAT" evidence="2">
    <location>
        <begin position="196"/>
        <end position="254"/>
    </location>
</feature>
<dbReference type="Gene3D" id="2.60.60.20">
    <property type="entry name" value="PLAT/LH2 domain"/>
    <property type="match status" value="1"/>
</dbReference>
<keyword evidence="4" id="KW-1185">Reference proteome</keyword>
<feature type="non-terminal residue" evidence="3">
    <location>
        <position position="254"/>
    </location>
</feature>
<protein>
    <submittedName>
        <fullName evidence="3">LOXH1-like protein</fullName>
    </submittedName>
</protein>
<dbReference type="Proteomes" id="UP001164746">
    <property type="component" value="Chromosome 4"/>
</dbReference>
<dbReference type="EMBL" id="CP111015">
    <property type="protein sequence ID" value="WAR01121.1"/>
    <property type="molecule type" value="Genomic_DNA"/>
</dbReference>
<reference evidence="3" key="1">
    <citation type="submission" date="2022-11" db="EMBL/GenBank/DDBJ databases">
        <title>Centuries of genome instability and evolution in soft-shell clam transmissible cancer (bioRxiv).</title>
        <authorList>
            <person name="Hart S.F.M."/>
            <person name="Yonemitsu M.A."/>
            <person name="Giersch R.M."/>
            <person name="Beal B.F."/>
            <person name="Arriagada G."/>
            <person name="Davis B.W."/>
            <person name="Ostrander E.A."/>
            <person name="Goff S.P."/>
            <person name="Metzger M.J."/>
        </authorList>
    </citation>
    <scope>NUCLEOTIDE SEQUENCE</scope>
    <source>
        <strain evidence="3">MELC-2E11</strain>
        <tissue evidence="3">Siphon/mantle</tissue>
    </source>
</reference>
<name>A0ABY7E1S7_MYAAR</name>
<dbReference type="Pfam" id="PF01477">
    <property type="entry name" value="PLAT"/>
    <property type="match status" value="1"/>
</dbReference>
<feature type="domain" description="PLAT" evidence="2">
    <location>
        <begin position="59"/>
        <end position="178"/>
    </location>
</feature>
<accession>A0ABY7E1S7</accession>
<dbReference type="SMART" id="SM00308">
    <property type="entry name" value="LH2"/>
    <property type="match status" value="1"/>
</dbReference>
<dbReference type="InterPro" id="IPR001024">
    <property type="entry name" value="PLAT/LH2_dom"/>
</dbReference>
<evidence type="ECO:0000313" key="3">
    <source>
        <dbReference type="EMBL" id="WAR01121.1"/>
    </source>
</evidence>
<organism evidence="3 4">
    <name type="scientific">Mya arenaria</name>
    <name type="common">Soft-shell clam</name>
    <dbReference type="NCBI Taxonomy" id="6604"/>
    <lineage>
        <taxon>Eukaryota</taxon>
        <taxon>Metazoa</taxon>
        <taxon>Spiralia</taxon>
        <taxon>Lophotrochozoa</taxon>
        <taxon>Mollusca</taxon>
        <taxon>Bivalvia</taxon>
        <taxon>Autobranchia</taxon>
        <taxon>Heteroconchia</taxon>
        <taxon>Euheterodonta</taxon>
        <taxon>Imparidentia</taxon>
        <taxon>Neoheterodontei</taxon>
        <taxon>Myida</taxon>
        <taxon>Myoidea</taxon>
        <taxon>Myidae</taxon>
        <taxon>Mya</taxon>
    </lineage>
</organism>
<evidence type="ECO:0000256" key="1">
    <source>
        <dbReference type="PROSITE-ProRule" id="PRU00152"/>
    </source>
</evidence>
<dbReference type="PROSITE" id="PS50095">
    <property type="entry name" value="PLAT"/>
    <property type="match status" value="2"/>
</dbReference>
<dbReference type="InterPro" id="IPR052970">
    <property type="entry name" value="Inner_ear_hair_cell_LOXHD"/>
</dbReference>
<feature type="non-terminal residue" evidence="3">
    <location>
        <position position="1"/>
    </location>
</feature>
<comment type="caution">
    <text evidence="1">Lacks conserved residue(s) required for the propagation of feature annotation.</text>
</comment>